<feature type="region of interest" description="Disordered" evidence="1">
    <location>
        <begin position="139"/>
        <end position="174"/>
    </location>
</feature>
<accession>A0A6M3KWZ4</accession>
<name>A0A6M3KWZ4_9ZZZZ</name>
<evidence type="ECO:0000256" key="1">
    <source>
        <dbReference type="SAM" id="MobiDB-lite"/>
    </source>
</evidence>
<protein>
    <submittedName>
        <fullName evidence="2">Uncharacterized protein</fullName>
    </submittedName>
</protein>
<reference evidence="2" key="1">
    <citation type="submission" date="2020-03" db="EMBL/GenBank/DDBJ databases">
        <title>The deep terrestrial virosphere.</title>
        <authorList>
            <person name="Holmfeldt K."/>
            <person name="Nilsson E."/>
            <person name="Simone D."/>
            <person name="Lopez-Fernandez M."/>
            <person name="Wu X."/>
            <person name="de Brujin I."/>
            <person name="Lundin D."/>
            <person name="Andersson A."/>
            <person name="Bertilsson S."/>
            <person name="Dopson M."/>
        </authorList>
    </citation>
    <scope>NUCLEOTIDE SEQUENCE</scope>
    <source>
        <strain evidence="2">MM415B02079</strain>
    </source>
</reference>
<proteinExistence type="predicted"/>
<evidence type="ECO:0000313" key="2">
    <source>
        <dbReference type="EMBL" id="QJA86450.1"/>
    </source>
</evidence>
<organism evidence="2">
    <name type="scientific">viral metagenome</name>
    <dbReference type="NCBI Taxonomy" id="1070528"/>
    <lineage>
        <taxon>unclassified sequences</taxon>
        <taxon>metagenomes</taxon>
        <taxon>organismal metagenomes</taxon>
    </lineage>
</organism>
<feature type="compositionally biased region" description="Basic and acidic residues" evidence="1">
    <location>
        <begin position="161"/>
        <end position="174"/>
    </location>
</feature>
<feature type="compositionally biased region" description="Basic and acidic residues" evidence="1">
    <location>
        <begin position="139"/>
        <end position="149"/>
    </location>
</feature>
<dbReference type="AlphaFoldDB" id="A0A6M3KWZ4"/>
<sequence length="174" mass="18515">MAYAAASDVAALTPNLLDSGQTNYTTTSTPTLAMVNAALSSGCAIIHAALAAAGYSTPVPSAAAAYGVVVQLNVWYAVSEAESVRMTARVAANERTRAEYWRTKFDNGLKDLLKMDLSRAGISYTGKLYAGGISISDKDSVESNTDRVQPRFQRGQFGHPDIMRPGESEDKTLS</sequence>
<dbReference type="EMBL" id="MT142635">
    <property type="protein sequence ID" value="QJA86450.1"/>
    <property type="molecule type" value="Genomic_DNA"/>
</dbReference>
<gene>
    <name evidence="2" type="ORF">MM415B02079_0004</name>
</gene>